<evidence type="ECO:0000313" key="2">
    <source>
        <dbReference type="Proteomes" id="UP000471465"/>
    </source>
</evidence>
<dbReference type="EMBL" id="VZIZ01000004">
    <property type="protein sequence ID" value="KAF0569980.1"/>
    <property type="molecule type" value="Genomic_DNA"/>
</dbReference>
<gene>
    <name evidence="1" type="ORF">FQV37_2015</name>
</gene>
<reference evidence="1 2" key="1">
    <citation type="submission" date="2019-09" db="EMBL/GenBank/DDBJ databases">
        <title>Draft genome sequence of Psychrobacter nivimaris LAMA 639, in search for biotechnological relevant genes.</title>
        <authorList>
            <person name="Lima A.O.S."/>
            <person name="Staloch B.E.K."/>
            <person name="Freitas R.C."/>
            <person name="Niero H."/>
            <person name="Silva M.A.C."/>
        </authorList>
    </citation>
    <scope>NUCLEOTIDE SEQUENCE [LARGE SCALE GENOMIC DNA]</scope>
    <source>
        <strain evidence="1 2">LAMA 639</strain>
    </source>
</reference>
<evidence type="ECO:0000313" key="1">
    <source>
        <dbReference type="EMBL" id="KAF0569980.1"/>
    </source>
</evidence>
<keyword evidence="2" id="KW-1185">Reference proteome</keyword>
<dbReference type="AlphaFoldDB" id="A0A6N7C5K5"/>
<protein>
    <submittedName>
        <fullName evidence="1">Uncharacterized protein</fullName>
    </submittedName>
</protein>
<dbReference type="Proteomes" id="UP000471465">
    <property type="component" value="Unassembled WGS sequence"/>
</dbReference>
<comment type="caution">
    <text evidence="1">The sequence shown here is derived from an EMBL/GenBank/DDBJ whole genome shotgun (WGS) entry which is preliminary data.</text>
</comment>
<proteinExistence type="predicted"/>
<sequence>MVKSREDFSDADLEKILKQIEQTEFERLQHRTTIPTVFIKELLDSPNNWMLCRNFFDVGMRDKEKNNLIYELIEKIENIAIKECKEILEDEEYYVDFEHESPIAYHGFFVLIRRKHEEIYSESKELKCLNFYKLCDCIKLKVFARLYFEHQQYEASFYCSNLASYIFGAGTNEVRGEHDFQKKLSKSNKIKANKRWSKHNKTRYEKKKQYLEIMDQENFTTFADTAEYIKQNIETEKTPSYDTIKRWLSQASKGDFS</sequence>
<accession>A0A6N7C5K5</accession>
<name>A0A6N7C5K5_9GAMM</name>
<dbReference type="RefSeq" id="WP_160021000.1">
    <property type="nucleotide sequence ID" value="NZ_VZIZ01000004.1"/>
</dbReference>
<organism evidence="1 2">
    <name type="scientific">Psychrobacter nivimaris</name>
    <dbReference type="NCBI Taxonomy" id="281738"/>
    <lineage>
        <taxon>Bacteria</taxon>
        <taxon>Pseudomonadati</taxon>
        <taxon>Pseudomonadota</taxon>
        <taxon>Gammaproteobacteria</taxon>
        <taxon>Moraxellales</taxon>
        <taxon>Moraxellaceae</taxon>
        <taxon>Psychrobacter</taxon>
    </lineage>
</organism>